<evidence type="ECO:0000256" key="2">
    <source>
        <dbReference type="ARBA" id="ARBA00022448"/>
    </source>
</evidence>
<keyword evidence="8" id="KW-1003">Cell membrane</keyword>
<comment type="similarity">
    <text evidence="8">Belongs to the ATPase delta chain family.</text>
</comment>
<dbReference type="PANTHER" id="PTHR11910">
    <property type="entry name" value="ATP SYNTHASE DELTA CHAIN"/>
    <property type="match status" value="1"/>
</dbReference>
<dbReference type="GO" id="GO:0005886">
    <property type="term" value="C:plasma membrane"/>
    <property type="evidence" value="ECO:0007669"/>
    <property type="project" value="UniProtKB-SubCell"/>
</dbReference>
<dbReference type="GO" id="GO:0046933">
    <property type="term" value="F:proton-transporting ATP synthase activity, rotational mechanism"/>
    <property type="evidence" value="ECO:0007669"/>
    <property type="project" value="UniProtKB-UniRule"/>
</dbReference>
<keyword evidence="7 8" id="KW-0066">ATP synthesis</keyword>
<dbReference type="AlphaFoldDB" id="A0A845B0H4"/>
<evidence type="ECO:0000256" key="8">
    <source>
        <dbReference type="HAMAP-Rule" id="MF_01416"/>
    </source>
</evidence>
<dbReference type="EMBL" id="WTYL01000001">
    <property type="protein sequence ID" value="MXP43172.1"/>
    <property type="molecule type" value="Genomic_DNA"/>
</dbReference>
<organism evidence="9 10">
    <name type="scientific">Allopontixanthobacter sediminis</name>
    <dbReference type="NCBI Taxonomy" id="1689985"/>
    <lineage>
        <taxon>Bacteria</taxon>
        <taxon>Pseudomonadati</taxon>
        <taxon>Pseudomonadota</taxon>
        <taxon>Alphaproteobacteria</taxon>
        <taxon>Sphingomonadales</taxon>
        <taxon>Erythrobacteraceae</taxon>
        <taxon>Allopontixanthobacter</taxon>
    </lineage>
</organism>
<dbReference type="SUPFAM" id="SSF47928">
    <property type="entry name" value="N-terminal domain of the delta subunit of the F1F0-ATP synthase"/>
    <property type="match status" value="1"/>
</dbReference>
<evidence type="ECO:0000256" key="5">
    <source>
        <dbReference type="ARBA" id="ARBA00023136"/>
    </source>
</evidence>
<name>A0A845B0H4_9SPHN</name>
<dbReference type="HAMAP" id="MF_01416">
    <property type="entry name" value="ATP_synth_delta_bact"/>
    <property type="match status" value="1"/>
</dbReference>
<dbReference type="OrthoDB" id="9796185at2"/>
<dbReference type="InterPro" id="IPR026015">
    <property type="entry name" value="ATP_synth_OSCP/delta_N_sf"/>
</dbReference>
<comment type="function">
    <text evidence="8">This protein is part of the stalk that links CF(0) to CF(1). It either transmits conformational changes from CF(0) to CF(1) or is implicated in proton conduction.</text>
</comment>
<evidence type="ECO:0000256" key="6">
    <source>
        <dbReference type="ARBA" id="ARBA00023196"/>
    </source>
</evidence>
<dbReference type="Proteomes" id="UP000431922">
    <property type="component" value="Unassembled WGS sequence"/>
</dbReference>
<comment type="caution">
    <text evidence="9">The sequence shown here is derived from an EMBL/GenBank/DDBJ whole genome shotgun (WGS) entry which is preliminary data.</text>
</comment>
<evidence type="ECO:0000256" key="4">
    <source>
        <dbReference type="ARBA" id="ARBA00023065"/>
    </source>
</evidence>
<evidence type="ECO:0000256" key="3">
    <source>
        <dbReference type="ARBA" id="ARBA00022781"/>
    </source>
</evidence>
<keyword evidence="6 8" id="KW-0139">CF(1)</keyword>
<dbReference type="NCBIfam" id="TIGR01145">
    <property type="entry name" value="ATP_synt_delta"/>
    <property type="match status" value="1"/>
</dbReference>
<accession>A0A845B0H4</accession>
<dbReference type="PRINTS" id="PR00125">
    <property type="entry name" value="ATPASEDELTA"/>
</dbReference>
<keyword evidence="2 8" id="KW-0813">Transport</keyword>
<evidence type="ECO:0000313" key="9">
    <source>
        <dbReference type="EMBL" id="MXP43172.1"/>
    </source>
</evidence>
<proteinExistence type="inferred from homology"/>
<evidence type="ECO:0000256" key="7">
    <source>
        <dbReference type="ARBA" id="ARBA00023310"/>
    </source>
</evidence>
<dbReference type="Pfam" id="PF00213">
    <property type="entry name" value="OSCP"/>
    <property type="match status" value="1"/>
</dbReference>
<dbReference type="RefSeq" id="WP_160754809.1">
    <property type="nucleotide sequence ID" value="NZ_WTYL01000001.1"/>
</dbReference>
<dbReference type="NCBIfam" id="NF004406">
    <property type="entry name" value="PRK05758.3-2"/>
    <property type="match status" value="1"/>
</dbReference>
<keyword evidence="10" id="KW-1185">Reference proteome</keyword>
<protein>
    <recommendedName>
        <fullName evidence="8">ATP synthase subunit delta</fullName>
    </recommendedName>
    <alternativeName>
        <fullName evidence="8">ATP synthase F(1) sector subunit delta</fullName>
    </alternativeName>
    <alternativeName>
        <fullName evidence="8">F-type ATPase subunit delta</fullName>
        <shortName evidence="8">F-ATPase subunit delta</shortName>
    </alternativeName>
</protein>
<comment type="function">
    <text evidence="8">F(1)F(0) ATP synthase produces ATP from ADP in the presence of a proton or sodium gradient. F-type ATPases consist of two structural domains, F(1) containing the extramembraneous catalytic core and F(0) containing the membrane proton channel, linked together by a central stalk and a peripheral stalk. During catalysis, ATP synthesis in the catalytic domain of F(1) is coupled via a rotary mechanism of the central stalk subunits to proton translocation.</text>
</comment>
<evidence type="ECO:0000313" key="10">
    <source>
        <dbReference type="Proteomes" id="UP000431922"/>
    </source>
</evidence>
<dbReference type="GO" id="GO:0045259">
    <property type="term" value="C:proton-transporting ATP synthase complex"/>
    <property type="evidence" value="ECO:0007669"/>
    <property type="project" value="UniProtKB-KW"/>
</dbReference>
<dbReference type="Gene3D" id="1.10.520.20">
    <property type="entry name" value="N-terminal domain of the delta subunit of the F1F0-ATP synthase"/>
    <property type="match status" value="1"/>
</dbReference>
<keyword evidence="3 8" id="KW-0375">Hydrogen ion transport</keyword>
<keyword evidence="5 8" id="KW-0472">Membrane</keyword>
<sequence>MEISAGIQASLAGRYASALFDLASEAGTVTAVESDLEKLRAALGESADLRALTTNPEVSRDAAQGAIGGVAGLLGLSPLTGNFLGVLAQNRRLSQLPAMIRAFNTIAAAQRGEVTAEVTSAHALTDTQLASLKDKLTAREGRTVKLQTSVNPDLLGGLVVTIGSKRIDGSILTRLNTLATKMMKADGVTADQKG</sequence>
<evidence type="ECO:0000256" key="1">
    <source>
        <dbReference type="ARBA" id="ARBA00004370"/>
    </source>
</evidence>
<dbReference type="InterPro" id="IPR000711">
    <property type="entry name" value="ATPase_OSCP/dsu"/>
</dbReference>
<keyword evidence="4 8" id="KW-0406">Ion transport</keyword>
<gene>
    <name evidence="8" type="primary">atpH</name>
    <name evidence="9" type="ORF">GRI65_01730</name>
</gene>
<reference evidence="9 10" key="1">
    <citation type="submission" date="2019-12" db="EMBL/GenBank/DDBJ databases">
        <title>Genomic-based taxomic classification of the family Erythrobacteraceae.</title>
        <authorList>
            <person name="Xu L."/>
        </authorList>
    </citation>
    <scope>NUCLEOTIDE SEQUENCE [LARGE SCALE GENOMIC DNA]</scope>
    <source>
        <strain evidence="9 10">KCTC 42453</strain>
    </source>
</reference>
<comment type="subcellular location">
    <subcellularLocation>
        <location evidence="8">Cell membrane</location>
        <topology evidence="8">Peripheral membrane protein</topology>
    </subcellularLocation>
    <subcellularLocation>
        <location evidence="1">Membrane</location>
    </subcellularLocation>
</comment>